<dbReference type="CDD" id="cd00563">
    <property type="entry name" value="Dtyr_deacylase"/>
    <property type="match status" value="1"/>
</dbReference>
<dbReference type="FunFam" id="3.50.80.10:FF:000001">
    <property type="entry name" value="D-aminoacyl-tRNA deacylase"/>
    <property type="match status" value="1"/>
</dbReference>
<accession>A0A7X1B0Y5</accession>
<dbReference type="EMBL" id="JACHVA010000127">
    <property type="protein sequence ID" value="MBC2603542.1"/>
    <property type="molecule type" value="Genomic_DNA"/>
</dbReference>
<evidence type="ECO:0000313" key="4">
    <source>
        <dbReference type="Proteomes" id="UP000525652"/>
    </source>
</evidence>
<dbReference type="HAMAP" id="MF_00518">
    <property type="entry name" value="Deacylase_Dtd"/>
    <property type="match status" value="1"/>
</dbReference>
<keyword evidence="2" id="KW-0963">Cytoplasm</keyword>
<reference evidence="3 4" key="1">
    <citation type="submission" date="2020-07" db="EMBL/GenBank/DDBJ databases">
        <authorList>
            <person name="Feng X."/>
        </authorList>
    </citation>
    <scope>NUCLEOTIDE SEQUENCE [LARGE SCALE GENOMIC DNA]</scope>
    <source>
        <strain evidence="3 4">JCM14086</strain>
    </source>
</reference>
<comment type="catalytic activity">
    <reaction evidence="2">
        <text>a D-aminoacyl-tRNA + H2O = a tRNA + a D-alpha-amino acid + H(+)</text>
        <dbReference type="Rhea" id="RHEA:13953"/>
        <dbReference type="Rhea" id="RHEA-COMP:10123"/>
        <dbReference type="Rhea" id="RHEA-COMP:10124"/>
        <dbReference type="ChEBI" id="CHEBI:15377"/>
        <dbReference type="ChEBI" id="CHEBI:15378"/>
        <dbReference type="ChEBI" id="CHEBI:59871"/>
        <dbReference type="ChEBI" id="CHEBI:78442"/>
        <dbReference type="ChEBI" id="CHEBI:79333"/>
        <dbReference type="EC" id="3.1.1.96"/>
    </reaction>
</comment>
<dbReference type="EC" id="3.1.1.96" evidence="2"/>
<evidence type="ECO:0000313" key="3">
    <source>
        <dbReference type="EMBL" id="MBC2603542.1"/>
    </source>
</evidence>
<dbReference type="SUPFAM" id="SSF69500">
    <property type="entry name" value="DTD-like"/>
    <property type="match status" value="1"/>
</dbReference>
<comment type="subunit">
    <text evidence="2">Homodimer.</text>
</comment>
<dbReference type="PANTHER" id="PTHR10472">
    <property type="entry name" value="D-TYROSYL-TRNA TYR DEACYLASE"/>
    <property type="match status" value="1"/>
</dbReference>
<dbReference type="GO" id="GO:0019478">
    <property type="term" value="P:D-amino acid catabolic process"/>
    <property type="evidence" value="ECO:0007669"/>
    <property type="project" value="UniProtKB-UniRule"/>
</dbReference>
<evidence type="ECO:0000256" key="1">
    <source>
        <dbReference type="ARBA" id="ARBA00009673"/>
    </source>
</evidence>
<dbReference type="AlphaFoldDB" id="A0A7X1B0Y5"/>
<keyword evidence="2 3" id="KW-0378">Hydrolase</keyword>
<proteinExistence type="inferred from homology"/>
<organism evidence="3 4">
    <name type="scientific">Puniceicoccus vermicola</name>
    <dbReference type="NCBI Taxonomy" id="388746"/>
    <lineage>
        <taxon>Bacteria</taxon>
        <taxon>Pseudomonadati</taxon>
        <taxon>Verrucomicrobiota</taxon>
        <taxon>Opitutia</taxon>
        <taxon>Puniceicoccales</taxon>
        <taxon>Puniceicoccaceae</taxon>
        <taxon>Puniceicoccus</taxon>
    </lineage>
</organism>
<comment type="function">
    <text evidence="2">An aminoacyl-tRNA editing enzyme that deacylates mischarged D-aminoacyl-tRNAs. Also deacylates mischarged glycyl-tRNA(Ala), protecting cells against glycine mischarging by AlaRS. Acts via tRNA-based rather than protein-based catalysis; rejects L-amino acids rather than detecting D-amino acids in the active site. By recycling D-aminoacyl-tRNA to D-amino acids and free tRNA molecules, this enzyme counteracts the toxicity associated with the formation of D-aminoacyl-tRNA entities in vivo and helps enforce protein L-homochirality.</text>
</comment>
<dbReference type="GO" id="GO:0051500">
    <property type="term" value="F:D-tyrosyl-tRNA(Tyr) deacylase activity"/>
    <property type="evidence" value="ECO:0007669"/>
    <property type="project" value="TreeGrafter"/>
</dbReference>
<protein>
    <recommendedName>
        <fullName evidence="2">D-aminoacyl-tRNA deacylase</fullName>
        <shortName evidence="2">DTD</shortName>
        <ecNumber evidence="2">3.1.1.96</ecNumber>
    </recommendedName>
    <alternativeName>
        <fullName evidence="2">Gly-tRNA(Ala) deacylase</fullName>
        <ecNumber evidence="2">3.1.1.-</ecNumber>
    </alternativeName>
</protein>
<dbReference type="Pfam" id="PF02580">
    <property type="entry name" value="Tyr_Deacylase"/>
    <property type="match status" value="1"/>
</dbReference>
<dbReference type="RefSeq" id="WP_185694283.1">
    <property type="nucleotide sequence ID" value="NZ_JACHVA010000127.1"/>
</dbReference>
<keyword evidence="4" id="KW-1185">Reference proteome</keyword>
<dbReference type="InterPro" id="IPR003732">
    <property type="entry name" value="Daa-tRNA_deacyls_DTD"/>
</dbReference>
<comment type="domain">
    <text evidence="2">A Gly-cisPro motif from one monomer fits into the active site of the other monomer to allow specific chiral rejection of L-amino acids.</text>
</comment>
<sequence>MRAVVQRVSRASVEVEKEIVGSIGEGLLVLLGVFREDTEEDRDWLAGRLAKLRIFDDEQGRMNRSLVDVEGEVLVVSQFTLFGTMKKGSRPSYNRAAGPDLAIPLYEGFAREMERLTGLKVPTGVFGAEMKVDLVNDGPVTIIIDSRERDF</sequence>
<gene>
    <name evidence="2" type="primary">dtd</name>
    <name evidence="3" type="ORF">H5P30_17300</name>
</gene>
<dbReference type="GO" id="GO:0000049">
    <property type="term" value="F:tRNA binding"/>
    <property type="evidence" value="ECO:0007669"/>
    <property type="project" value="UniProtKB-UniRule"/>
</dbReference>
<comment type="subcellular location">
    <subcellularLocation>
        <location evidence="2">Cytoplasm</location>
    </subcellularLocation>
</comment>
<comment type="catalytic activity">
    <reaction evidence="2">
        <text>glycyl-tRNA(Ala) + H2O = tRNA(Ala) + glycine + H(+)</text>
        <dbReference type="Rhea" id="RHEA:53744"/>
        <dbReference type="Rhea" id="RHEA-COMP:9657"/>
        <dbReference type="Rhea" id="RHEA-COMP:13640"/>
        <dbReference type="ChEBI" id="CHEBI:15377"/>
        <dbReference type="ChEBI" id="CHEBI:15378"/>
        <dbReference type="ChEBI" id="CHEBI:57305"/>
        <dbReference type="ChEBI" id="CHEBI:78442"/>
        <dbReference type="ChEBI" id="CHEBI:78522"/>
    </reaction>
</comment>
<dbReference type="GO" id="GO:0106026">
    <property type="term" value="F:Gly-tRNA(Ala) deacylase activity"/>
    <property type="evidence" value="ECO:0007669"/>
    <property type="project" value="UniProtKB-UniRule"/>
</dbReference>
<evidence type="ECO:0000256" key="2">
    <source>
        <dbReference type="HAMAP-Rule" id="MF_00518"/>
    </source>
</evidence>
<dbReference type="PANTHER" id="PTHR10472:SF5">
    <property type="entry name" value="D-AMINOACYL-TRNA DEACYLASE 1"/>
    <property type="match status" value="1"/>
</dbReference>
<dbReference type="Gene3D" id="3.50.80.10">
    <property type="entry name" value="D-tyrosyl-tRNA(Tyr) deacylase"/>
    <property type="match status" value="1"/>
</dbReference>
<comment type="similarity">
    <text evidence="1 2">Belongs to the DTD family.</text>
</comment>
<name>A0A7X1B0Y5_9BACT</name>
<comment type="caution">
    <text evidence="3">The sequence shown here is derived from an EMBL/GenBank/DDBJ whole genome shotgun (WGS) entry which is preliminary data.</text>
</comment>
<feature type="short sequence motif" description="Gly-cisPro motif, important for rejection of L-amino acids" evidence="2">
    <location>
        <begin position="138"/>
        <end position="139"/>
    </location>
</feature>
<dbReference type="GO" id="GO:0005737">
    <property type="term" value="C:cytoplasm"/>
    <property type="evidence" value="ECO:0007669"/>
    <property type="project" value="UniProtKB-SubCell"/>
</dbReference>
<dbReference type="InterPro" id="IPR023509">
    <property type="entry name" value="DTD-like_sf"/>
</dbReference>
<dbReference type="Proteomes" id="UP000525652">
    <property type="component" value="Unassembled WGS sequence"/>
</dbReference>
<dbReference type="EC" id="3.1.1.-" evidence="2"/>
<dbReference type="NCBIfam" id="TIGR00256">
    <property type="entry name" value="D-aminoacyl-tRNA deacylase"/>
    <property type="match status" value="1"/>
</dbReference>
<keyword evidence="2" id="KW-0694">RNA-binding</keyword>
<keyword evidence="2" id="KW-0820">tRNA-binding</keyword>
<dbReference type="GO" id="GO:0043908">
    <property type="term" value="F:Ser(Gly)-tRNA(Ala) hydrolase activity"/>
    <property type="evidence" value="ECO:0007669"/>
    <property type="project" value="UniProtKB-UniRule"/>
</dbReference>